<dbReference type="AlphaFoldDB" id="A0A5M6D686"/>
<dbReference type="EMBL" id="VWOX01000008">
    <property type="protein sequence ID" value="KAA5542080.1"/>
    <property type="molecule type" value="Genomic_DNA"/>
</dbReference>
<dbReference type="InterPro" id="IPR050300">
    <property type="entry name" value="GDXG_lipolytic_enzyme"/>
</dbReference>
<dbReference type="GO" id="GO:0016787">
    <property type="term" value="F:hydrolase activity"/>
    <property type="evidence" value="ECO:0007669"/>
    <property type="project" value="UniProtKB-KW"/>
</dbReference>
<evidence type="ECO:0000256" key="1">
    <source>
        <dbReference type="ARBA" id="ARBA00022801"/>
    </source>
</evidence>
<feature type="region of interest" description="Disordered" evidence="2">
    <location>
        <begin position="117"/>
        <end position="141"/>
    </location>
</feature>
<dbReference type="PANTHER" id="PTHR48081:SF13">
    <property type="entry name" value="ALPHA_BETA HYDROLASE"/>
    <property type="match status" value="1"/>
</dbReference>
<dbReference type="InterPro" id="IPR049492">
    <property type="entry name" value="BD-FAE-like_dom"/>
</dbReference>
<dbReference type="InterPro" id="IPR029058">
    <property type="entry name" value="AB_hydrolase_fold"/>
</dbReference>
<dbReference type="PANTHER" id="PTHR48081">
    <property type="entry name" value="AB HYDROLASE SUPERFAMILY PROTEIN C4A8.06C"/>
    <property type="match status" value="1"/>
</dbReference>
<feature type="domain" description="BD-FAE-like" evidence="3">
    <location>
        <begin position="146"/>
        <end position="342"/>
    </location>
</feature>
<evidence type="ECO:0000313" key="4">
    <source>
        <dbReference type="EMBL" id="KAA5542080.1"/>
    </source>
</evidence>
<keyword evidence="1 4" id="KW-0378">Hydrolase</keyword>
<reference evidence="4 5" key="1">
    <citation type="submission" date="2019-08" db="EMBL/GenBank/DDBJ databases">
        <authorList>
            <person name="Dhanesh K."/>
            <person name="Kumar G."/>
            <person name="Sasikala C."/>
            <person name="Venkata Ramana C."/>
        </authorList>
    </citation>
    <scope>NUCLEOTIDE SEQUENCE [LARGE SCALE GENOMIC DNA]</scope>
    <source>
        <strain evidence="4 5">JC645</strain>
    </source>
</reference>
<dbReference type="Pfam" id="PF20434">
    <property type="entry name" value="BD-FAE"/>
    <property type="match status" value="1"/>
</dbReference>
<evidence type="ECO:0000259" key="3">
    <source>
        <dbReference type="Pfam" id="PF20434"/>
    </source>
</evidence>
<dbReference type="Proteomes" id="UP000324479">
    <property type="component" value="Unassembled WGS sequence"/>
</dbReference>
<dbReference type="SUPFAM" id="SSF53474">
    <property type="entry name" value="alpha/beta-Hydrolases"/>
    <property type="match status" value="1"/>
</dbReference>
<evidence type="ECO:0000256" key="2">
    <source>
        <dbReference type="SAM" id="MobiDB-lite"/>
    </source>
</evidence>
<accession>A0A5M6D686</accession>
<organism evidence="4 5">
    <name type="scientific">Roseiconus nitratireducens</name>
    <dbReference type="NCBI Taxonomy" id="2605748"/>
    <lineage>
        <taxon>Bacteria</taxon>
        <taxon>Pseudomonadati</taxon>
        <taxon>Planctomycetota</taxon>
        <taxon>Planctomycetia</taxon>
        <taxon>Pirellulales</taxon>
        <taxon>Pirellulaceae</taxon>
        <taxon>Roseiconus</taxon>
    </lineage>
</organism>
<comment type="caution">
    <text evidence="4">The sequence shown here is derived from an EMBL/GenBank/DDBJ whole genome shotgun (WGS) entry which is preliminary data.</text>
</comment>
<keyword evidence="5" id="KW-1185">Reference proteome</keyword>
<proteinExistence type="predicted"/>
<protein>
    <submittedName>
        <fullName evidence="4">Alpha/beta hydrolase</fullName>
    </submittedName>
</protein>
<evidence type="ECO:0000313" key="5">
    <source>
        <dbReference type="Proteomes" id="UP000324479"/>
    </source>
</evidence>
<dbReference type="Gene3D" id="3.40.50.1820">
    <property type="entry name" value="alpha/beta hydrolase"/>
    <property type="match status" value="1"/>
</dbReference>
<sequence>MSRFPRVPAEFASIRATEDGMNLTQPRQIAGASARRYRGALVGRTITACPTWAAVAIAIGVAVFGATVSPATQAAEQDSAGADATLRCIKTSGIQFCTRDGSAGLCDVYLPAPQASDLAPEQTGPATEDDANTNAATPSPNGRVDRRWPVVLVVHGGGWAAGDKWTMNGHCQALAKSGVAAVSINYRLAPEFQFPAQVDDLREALVWITRHAQEYSLDLDRVGLFGYSAGGHLVSLLGTLADEPWETVQNTTTWPQADSRWDEIPTIRAVCAGGPPTNFQNLPPGNSALAYFLGGTRQEVPEVYSAASPLHHASNGDPPFQLVHGEADGIVPVEGSQAFHQGLTEVGVNASLKVLPKNGHLLAFINPQMTEAMVRFFVQQLDVDKQDAQTPAADN</sequence>
<name>A0A5M6D686_9BACT</name>
<gene>
    <name evidence="4" type="ORF">FYK55_14820</name>
</gene>